<dbReference type="EMBL" id="JACHIG010000003">
    <property type="protein sequence ID" value="MBB5032127.1"/>
    <property type="molecule type" value="Genomic_DNA"/>
</dbReference>
<evidence type="ECO:0000313" key="2">
    <source>
        <dbReference type="EMBL" id="MBB5032127.1"/>
    </source>
</evidence>
<dbReference type="Gene3D" id="3.40.50.300">
    <property type="entry name" value="P-loop containing nucleotide triphosphate hydrolases"/>
    <property type="match status" value="1"/>
</dbReference>
<dbReference type="RefSeq" id="WP_184339067.1">
    <property type="nucleotide sequence ID" value="NZ_JACHIG010000003.1"/>
</dbReference>
<comment type="caution">
    <text evidence="2">The sequence shown here is derived from an EMBL/GenBank/DDBJ whole genome shotgun (WGS) entry which is preliminary data.</text>
</comment>
<keyword evidence="3" id="KW-1185">Reference proteome</keyword>
<sequence length="497" mass="54547">MSEPFEIAQQALAKMKEEIGADATFSVDQIWAYADEEVPSTRRPGAVVKLTRKGYIVPTGKIRNAATEKRAGSKVPEYRFAQADDAEQAGMALEAGNLLAVFNNDCTAVMAVGEGRVKRLLASLLAKRFLVLTGLAGSGKTKLAQAFARWLSHVADDPQNTAHVLIPVGADWTGTDAILGYADGIDAGRYVSRAALDLILRAAKPENSGTPHFLILDEMNLSHVERYFADILSAIESDEAIPLHQDAERKGNGESVPQSTKLPSNLFIIGTVNVDETTYMFSPKVLDRANVIEFRMEAAEIAAFLESPQAVRLEELDGKGAVFGPGFVALAANKRITVPAEVKDRFKEEMLLFFTLLQKHHAEFGYRTSYEAGRFIHFYKELGGHEEADATWFEPAMDAVIVQKLLPKLHGSRTKLEGLLWALAYACGTPRGTQRAEDYLKACALAGEAEDDARSPDSVAKKLTVSRGQARFPLSFDKILRMHQKLVRDQFVTFAEA</sequence>
<dbReference type="InterPro" id="IPR027417">
    <property type="entry name" value="P-loop_NTPase"/>
</dbReference>
<evidence type="ECO:0000313" key="3">
    <source>
        <dbReference type="Proteomes" id="UP000590740"/>
    </source>
</evidence>
<dbReference type="Proteomes" id="UP000590740">
    <property type="component" value="Unassembled WGS sequence"/>
</dbReference>
<accession>A0A7W7Y9X0</accession>
<feature type="domain" description="ORC1/DEAH AAA+ ATPase" evidence="1">
    <location>
        <begin position="127"/>
        <end position="220"/>
    </location>
</feature>
<dbReference type="Pfam" id="PF13401">
    <property type="entry name" value="AAA_22"/>
    <property type="match status" value="1"/>
</dbReference>
<organism evidence="2 3">
    <name type="scientific">Prosthecobacter vanneervenii</name>
    <dbReference type="NCBI Taxonomy" id="48466"/>
    <lineage>
        <taxon>Bacteria</taxon>
        <taxon>Pseudomonadati</taxon>
        <taxon>Verrucomicrobiota</taxon>
        <taxon>Verrucomicrobiia</taxon>
        <taxon>Verrucomicrobiales</taxon>
        <taxon>Verrucomicrobiaceae</taxon>
        <taxon>Prosthecobacter</taxon>
    </lineage>
</organism>
<dbReference type="InterPro" id="IPR049945">
    <property type="entry name" value="AAA_22"/>
</dbReference>
<protein>
    <submittedName>
        <fullName evidence="2">MoxR-like ATPase</fullName>
    </submittedName>
</protein>
<gene>
    <name evidence="2" type="ORF">HNQ65_001704</name>
</gene>
<name>A0A7W7Y9X0_9BACT</name>
<evidence type="ECO:0000259" key="1">
    <source>
        <dbReference type="Pfam" id="PF13401"/>
    </source>
</evidence>
<proteinExistence type="predicted"/>
<dbReference type="SUPFAM" id="SSF52540">
    <property type="entry name" value="P-loop containing nucleoside triphosphate hydrolases"/>
    <property type="match status" value="1"/>
</dbReference>
<dbReference type="GO" id="GO:0016887">
    <property type="term" value="F:ATP hydrolysis activity"/>
    <property type="evidence" value="ECO:0007669"/>
    <property type="project" value="InterPro"/>
</dbReference>
<reference evidence="2 3" key="1">
    <citation type="submission" date="2020-08" db="EMBL/GenBank/DDBJ databases">
        <title>Genomic Encyclopedia of Type Strains, Phase IV (KMG-IV): sequencing the most valuable type-strain genomes for metagenomic binning, comparative biology and taxonomic classification.</title>
        <authorList>
            <person name="Goeker M."/>
        </authorList>
    </citation>
    <scope>NUCLEOTIDE SEQUENCE [LARGE SCALE GENOMIC DNA]</scope>
    <source>
        <strain evidence="2 3">DSM 12252</strain>
    </source>
</reference>
<dbReference type="AlphaFoldDB" id="A0A7W7Y9X0"/>